<dbReference type="PANTHER" id="PTHR43233:SF1">
    <property type="entry name" value="FAMILY N-ACETYLTRANSFERASE, PUTATIVE (AFU_ORTHOLOGUE AFUA_6G03350)-RELATED"/>
    <property type="match status" value="1"/>
</dbReference>
<dbReference type="OrthoDB" id="3216107at2"/>
<dbReference type="STRING" id="1246995.AFR_01755"/>
<keyword evidence="3" id="KW-1185">Reference proteome</keyword>
<dbReference type="PANTHER" id="PTHR43233">
    <property type="entry name" value="FAMILY N-ACETYLTRANSFERASE, PUTATIVE (AFU_ORTHOLOGUE AFUA_6G03350)-RELATED"/>
    <property type="match status" value="1"/>
</dbReference>
<dbReference type="KEGG" id="afs:AFR_01755"/>
<evidence type="ECO:0000313" key="2">
    <source>
        <dbReference type="EMBL" id="AGZ38640.1"/>
    </source>
</evidence>
<dbReference type="PROSITE" id="PS51186">
    <property type="entry name" value="GNAT"/>
    <property type="match status" value="1"/>
</dbReference>
<dbReference type="Proteomes" id="UP000017746">
    <property type="component" value="Chromosome"/>
</dbReference>
<dbReference type="HOGENOM" id="CLU_086503_2_1_11"/>
<keyword evidence="2" id="KW-0808">Transferase</keyword>
<organism evidence="2 3">
    <name type="scientific">Actinoplanes friuliensis DSM 7358</name>
    <dbReference type="NCBI Taxonomy" id="1246995"/>
    <lineage>
        <taxon>Bacteria</taxon>
        <taxon>Bacillati</taxon>
        <taxon>Actinomycetota</taxon>
        <taxon>Actinomycetes</taxon>
        <taxon>Micromonosporales</taxon>
        <taxon>Micromonosporaceae</taxon>
        <taxon>Actinoplanes</taxon>
    </lineage>
</organism>
<dbReference type="GO" id="GO:0016747">
    <property type="term" value="F:acyltransferase activity, transferring groups other than amino-acyl groups"/>
    <property type="evidence" value="ECO:0007669"/>
    <property type="project" value="InterPro"/>
</dbReference>
<dbReference type="PATRIC" id="fig|1246995.3.peg.354"/>
<dbReference type="Gene3D" id="3.40.630.30">
    <property type="match status" value="1"/>
</dbReference>
<evidence type="ECO:0000259" key="1">
    <source>
        <dbReference type="PROSITE" id="PS51186"/>
    </source>
</evidence>
<name>U5VSF3_9ACTN</name>
<dbReference type="EMBL" id="CP006272">
    <property type="protein sequence ID" value="AGZ38640.1"/>
    <property type="molecule type" value="Genomic_DNA"/>
</dbReference>
<dbReference type="RefSeq" id="WP_023357583.1">
    <property type="nucleotide sequence ID" value="NC_022657.1"/>
</dbReference>
<dbReference type="Pfam" id="PF00583">
    <property type="entry name" value="Acetyltransf_1"/>
    <property type="match status" value="1"/>
</dbReference>
<feature type="domain" description="N-acetyltransferase" evidence="1">
    <location>
        <begin position="11"/>
        <end position="142"/>
    </location>
</feature>
<dbReference type="SUPFAM" id="SSF55729">
    <property type="entry name" value="Acyl-CoA N-acyltransferases (Nat)"/>
    <property type="match status" value="1"/>
</dbReference>
<gene>
    <name evidence="2" type="ORF">AFR_01755</name>
</gene>
<dbReference type="eggNOG" id="COG0456">
    <property type="taxonomic scope" value="Bacteria"/>
</dbReference>
<accession>U5VSF3</accession>
<dbReference type="AlphaFoldDB" id="U5VSF3"/>
<dbReference type="CDD" id="cd04301">
    <property type="entry name" value="NAT_SF"/>
    <property type="match status" value="1"/>
</dbReference>
<dbReference type="InterPro" id="IPR053144">
    <property type="entry name" value="Acetyltransferase_Butenolide"/>
</dbReference>
<protein>
    <submittedName>
        <fullName evidence="2">GCN5-like N-acetyltransferase</fullName>
    </submittedName>
</protein>
<evidence type="ECO:0000313" key="3">
    <source>
        <dbReference type="Proteomes" id="UP000017746"/>
    </source>
</evidence>
<dbReference type="InterPro" id="IPR000182">
    <property type="entry name" value="GNAT_dom"/>
</dbReference>
<reference evidence="2 3" key="1">
    <citation type="journal article" date="2014" name="J. Biotechnol.">
        <title>Complete genome sequence of the actinobacterium Actinoplanes friuliensis HAG 010964, producer of the lipopeptide antibiotic friulimycin.</title>
        <authorList>
            <person name="Ruckert C."/>
            <person name="Szczepanowski R."/>
            <person name="Albersmeier A."/>
            <person name="Goesmann A."/>
            <person name="Fischer N."/>
            <person name="Steinkamper A."/>
            <person name="Puhler A."/>
            <person name="Biener R."/>
            <person name="Schwartz D."/>
            <person name="Kalinowski J."/>
        </authorList>
    </citation>
    <scope>NUCLEOTIDE SEQUENCE [LARGE SCALE GENOMIC DNA]</scope>
    <source>
        <strain evidence="2 3">DSM 7358</strain>
    </source>
</reference>
<dbReference type="InterPro" id="IPR016181">
    <property type="entry name" value="Acyl_CoA_acyltransferase"/>
</dbReference>
<proteinExistence type="predicted"/>
<sequence>MLNERRDDGFVLTDDPERVDHDLVHEWIAGTYWATGRPADVMRRATAGSEPVGIYREADGSQVAFARVVTDGVVFAYLCDVFVDPAWRGRGLGRWLVRALRDDLAARGLRRFLLVTRTAQGVYAPLGFTPVDGERWMECDLQATAGGLAR</sequence>